<dbReference type="OMA" id="ANQPPYQ"/>
<gene>
    <name evidence="2" type="ORF">SORBI_3008G143901</name>
</gene>
<accession>A0A1Z5R7K8</accession>
<organism evidence="2 3">
    <name type="scientific">Sorghum bicolor</name>
    <name type="common">Sorghum</name>
    <name type="synonym">Sorghum vulgare</name>
    <dbReference type="NCBI Taxonomy" id="4558"/>
    <lineage>
        <taxon>Eukaryota</taxon>
        <taxon>Viridiplantae</taxon>
        <taxon>Streptophyta</taxon>
        <taxon>Embryophyta</taxon>
        <taxon>Tracheophyta</taxon>
        <taxon>Spermatophyta</taxon>
        <taxon>Magnoliopsida</taxon>
        <taxon>Liliopsida</taxon>
        <taxon>Poales</taxon>
        <taxon>Poaceae</taxon>
        <taxon>PACMAD clade</taxon>
        <taxon>Panicoideae</taxon>
        <taxon>Andropogonodae</taxon>
        <taxon>Andropogoneae</taxon>
        <taxon>Sorghinae</taxon>
        <taxon>Sorghum</taxon>
    </lineage>
</organism>
<feature type="compositionally biased region" description="Basic residues" evidence="1">
    <location>
        <begin position="181"/>
        <end position="193"/>
    </location>
</feature>
<reference evidence="3" key="2">
    <citation type="journal article" date="2018" name="Plant J.">
        <title>The Sorghum bicolor reference genome: improved assembly, gene annotations, a transcriptome atlas, and signatures of genome organization.</title>
        <authorList>
            <person name="McCormick R.F."/>
            <person name="Truong S.K."/>
            <person name="Sreedasyam A."/>
            <person name="Jenkins J."/>
            <person name="Shu S."/>
            <person name="Sims D."/>
            <person name="Kennedy M."/>
            <person name="Amirebrahimi M."/>
            <person name="Weers B.D."/>
            <person name="McKinley B."/>
            <person name="Mattison A."/>
            <person name="Morishige D.T."/>
            <person name="Grimwood J."/>
            <person name="Schmutz J."/>
            <person name="Mullet J.E."/>
        </authorList>
    </citation>
    <scope>NUCLEOTIDE SEQUENCE [LARGE SCALE GENOMIC DNA]</scope>
    <source>
        <strain evidence="3">cv. BTx623</strain>
    </source>
</reference>
<sequence>MNSCTSANQPPYQNSQPEVQVDLTLLRRLLMLRRVLCSQSEAPRPRRTGRHLLAGDRAPGGRRHAAAVLEEPRRRRSDRRRLLVDRRRGRVDPERVHERGVRVQRQAHDHPLRVVRPLGGAPLPLVRVLVPAQRLRAEELAQAEVAGEHLVRGGAGGGRLVGAGLRPGPGPRLGGAARGCSSRRRVRRGRFARAQREVQPRRAVFVPGCRPWLDGASEAVCS</sequence>
<dbReference type="AlphaFoldDB" id="A0A1Z5R7K8"/>
<keyword evidence="3" id="KW-1185">Reference proteome</keyword>
<feature type="region of interest" description="Disordered" evidence="1">
    <location>
        <begin position="41"/>
        <end position="64"/>
    </location>
</feature>
<dbReference type="InParanoid" id="A0A1Z5R7K8"/>
<evidence type="ECO:0000256" key="1">
    <source>
        <dbReference type="SAM" id="MobiDB-lite"/>
    </source>
</evidence>
<feature type="compositionally biased region" description="Gly residues" evidence="1">
    <location>
        <begin position="164"/>
        <end position="177"/>
    </location>
</feature>
<proteinExistence type="predicted"/>
<protein>
    <submittedName>
        <fullName evidence="2">Uncharacterized protein</fullName>
    </submittedName>
</protein>
<dbReference type="EMBL" id="CM000767">
    <property type="protein sequence ID" value="OQU79435.1"/>
    <property type="molecule type" value="Genomic_DNA"/>
</dbReference>
<reference evidence="2 3" key="1">
    <citation type="journal article" date="2009" name="Nature">
        <title>The Sorghum bicolor genome and the diversification of grasses.</title>
        <authorList>
            <person name="Paterson A.H."/>
            <person name="Bowers J.E."/>
            <person name="Bruggmann R."/>
            <person name="Dubchak I."/>
            <person name="Grimwood J."/>
            <person name="Gundlach H."/>
            <person name="Haberer G."/>
            <person name="Hellsten U."/>
            <person name="Mitros T."/>
            <person name="Poliakov A."/>
            <person name="Schmutz J."/>
            <person name="Spannagl M."/>
            <person name="Tang H."/>
            <person name="Wang X."/>
            <person name="Wicker T."/>
            <person name="Bharti A.K."/>
            <person name="Chapman J."/>
            <person name="Feltus F.A."/>
            <person name="Gowik U."/>
            <person name="Grigoriev I.V."/>
            <person name="Lyons E."/>
            <person name="Maher C.A."/>
            <person name="Martis M."/>
            <person name="Narechania A."/>
            <person name="Otillar R.P."/>
            <person name="Penning B.W."/>
            <person name="Salamov A.A."/>
            <person name="Wang Y."/>
            <person name="Zhang L."/>
            <person name="Carpita N.C."/>
            <person name="Freeling M."/>
            <person name="Gingle A.R."/>
            <person name="Hash C.T."/>
            <person name="Keller B."/>
            <person name="Klein P."/>
            <person name="Kresovich S."/>
            <person name="McCann M.C."/>
            <person name="Ming R."/>
            <person name="Peterson D.G."/>
            <person name="Mehboob-ur-Rahman"/>
            <person name="Ware D."/>
            <person name="Westhoff P."/>
            <person name="Mayer K.F."/>
            <person name="Messing J."/>
            <person name="Rokhsar D.S."/>
        </authorList>
    </citation>
    <scope>NUCLEOTIDE SEQUENCE [LARGE SCALE GENOMIC DNA]</scope>
    <source>
        <strain evidence="3">cv. BTx623</strain>
    </source>
</reference>
<evidence type="ECO:0000313" key="2">
    <source>
        <dbReference type="EMBL" id="OQU79435.1"/>
    </source>
</evidence>
<evidence type="ECO:0000313" key="3">
    <source>
        <dbReference type="Proteomes" id="UP000000768"/>
    </source>
</evidence>
<dbReference type="Proteomes" id="UP000000768">
    <property type="component" value="Chromosome 8"/>
</dbReference>
<dbReference type="Gramene" id="OQU79435">
    <property type="protein sequence ID" value="OQU79435"/>
    <property type="gene ID" value="SORBI_3008G143901"/>
</dbReference>
<name>A0A1Z5R7K8_SORBI</name>
<feature type="region of interest" description="Disordered" evidence="1">
    <location>
        <begin position="164"/>
        <end position="193"/>
    </location>
</feature>